<name>A0A9D1FMQ4_9FIRM</name>
<feature type="transmembrane region" description="Helical" evidence="5">
    <location>
        <begin position="157"/>
        <end position="177"/>
    </location>
</feature>
<reference evidence="7" key="1">
    <citation type="submission" date="2020-10" db="EMBL/GenBank/DDBJ databases">
        <authorList>
            <person name="Gilroy R."/>
        </authorList>
    </citation>
    <scope>NUCLEOTIDE SEQUENCE</scope>
    <source>
        <strain evidence="7">CHK199-13235</strain>
    </source>
</reference>
<feature type="transmembrane region" description="Helical" evidence="5">
    <location>
        <begin position="116"/>
        <end position="137"/>
    </location>
</feature>
<comment type="subcellular location">
    <subcellularLocation>
        <location evidence="5">Cell membrane</location>
        <topology evidence="5">Multi-pass membrane protein</topology>
    </subcellularLocation>
    <subcellularLocation>
        <location evidence="1">Membrane</location>
        <topology evidence="1">Multi-pass membrane protein</topology>
    </subcellularLocation>
</comment>
<dbReference type="InterPro" id="IPR000515">
    <property type="entry name" value="MetI-like"/>
</dbReference>
<dbReference type="Proteomes" id="UP000824002">
    <property type="component" value="Unassembled WGS sequence"/>
</dbReference>
<evidence type="ECO:0000256" key="5">
    <source>
        <dbReference type="RuleBase" id="RU363032"/>
    </source>
</evidence>
<dbReference type="CDD" id="cd06261">
    <property type="entry name" value="TM_PBP2"/>
    <property type="match status" value="1"/>
</dbReference>
<proteinExistence type="inferred from homology"/>
<dbReference type="PANTHER" id="PTHR43759:SF1">
    <property type="entry name" value="GLUCOSE IMPORT SYSTEM PERMEASE PROTEIN GLCT"/>
    <property type="match status" value="1"/>
</dbReference>
<evidence type="ECO:0000256" key="2">
    <source>
        <dbReference type="ARBA" id="ARBA00022692"/>
    </source>
</evidence>
<keyword evidence="3 5" id="KW-1133">Transmembrane helix</keyword>
<feature type="transmembrane region" description="Helical" evidence="5">
    <location>
        <begin position="261"/>
        <end position="280"/>
    </location>
</feature>
<feature type="transmembrane region" description="Helical" evidence="5">
    <location>
        <begin position="70"/>
        <end position="95"/>
    </location>
</feature>
<evidence type="ECO:0000313" key="7">
    <source>
        <dbReference type="EMBL" id="HIS76035.1"/>
    </source>
</evidence>
<comment type="similarity">
    <text evidence="5">Belongs to the binding-protein-dependent transport system permease family.</text>
</comment>
<keyword evidence="4 5" id="KW-0472">Membrane</keyword>
<dbReference type="InterPro" id="IPR052730">
    <property type="entry name" value="Sugar_ABC_transporter"/>
</dbReference>
<dbReference type="PANTHER" id="PTHR43759">
    <property type="entry name" value="TREHALOSE TRANSPORT SYSTEM PERMEASE PROTEIN SUGA"/>
    <property type="match status" value="1"/>
</dbReference>
<evidence type="ECO:0000313" key="8">
    <source>
        <dbReference type="Proteomes" id="UP000824002"/>
    </source>
</evidence>
<dbReference type="Gene3D" id="1.10.3720.10">
    <property type="entry name" value="MetI-like"/>
    <property type="match status" value="1"/>
</dbReference>
<accession>A0A9D1FMQ4</accession>
<sequence>MNRQKFPLLLLMPLILLTVLVLSSVVICGVQSLGVLPSLGLSKPTLQYFFDLAKGNTAASSGSLLSSAGLSLYIAFASSLLSVLAGVLLCWAITLCKKAGGILRQLLTVPIMLPHLVAALFTVFLFSQSGVFSRLLYALGLLPSQEAFPSLLYDQNSVGIILAYLWKGVPFACYFILPSMSGIEPALYEAAYSMGAEKWKAFFHITLPICMPAVLGAFFILLSYNFGAYELPFLLGETSPKALPVQAYIEYTHPDLLHRPYAMAMNTVMLLVSLVFAFGWKWADSLILKRWGGGLQ</sequence>
<feature type="transmembrane region" description="Helical" evidence="5">
    <location>
        <begin position="201"/>
        <end position="224"/>
    </location>
</feature>
<keyword evidence="2 5" id="KW-0812">Transmembrane</keyword>
<protein>
    <submittedName>
        <fullName evidence="7">ABC transporter permease subunit</fullName>
    </submittedName>
</protein>
<dbReference type="GO" id="GO:0055085">
    <property type="term" value="P:transmembrane transport"/>
    <property type="evidence" value="ECO:0007669"/>
    <property type="project" value="InterPro"/>
</dbReference>
<comment type="caution">
    <text evidence="7">The sequence shown here is derived from an EMBL/GenBank/DDBJ whole genome shotgun (WGS) entry which is preliminary data.</text>
</comment>
<dbReference type="PROSITE" id="PS50928">
    <property type="entry name" value="ABC_TM1"/>
    <property type="match status" value="1"/>
</dbReference>
<reference evidence="7" key="2">
    <citation type="journal article" date="2021" name="PeerJ">
        <title>Extensive microbial diversity within the chicken gut microbiome revealed by metagenomics and culture.</title>
        <authorList>
            <person name="Gilroy R."/>
            <person name="Ravi A."/>
            <person name="Getino M."/>
            <person name="Pursley I."/>
            <person name="Horton D.L."/>
            <person name="Alikhan N.F."/>
            <person name="Baker D."/>
            <person name="Gharbi K."/>
            <person name="Hall N."/>
            <person name="Watson M."/>
            <person name="Adriaenssens E.M."/>
            <person name="Foster-Nyarko E."/>
            <person name="Jarju S."/>
            <person name="Secka A."/>
            <person name="Antonio M."/>
            <person name="Oren A."/>
            <person name="Chaudhuri R.R."/>
            <person name="La Ragione R."/>
            <person name="Hildebrand F."/>
            <person name="Pallen M.J."/>
        </authorList>
    </citation>
    <scope>NUCLEOTIDE SEQUENCE</scope>
    <source>
        <strain evidence="7">CHK199-13235</strain>
    </source>
</reference>
<evidence type="ECO:0000256" key="4">
    <source>
        <dbReference type="ARBA" id="ARBA00023136"/>
    </source>
</evidence>
<feature type="domain" description="ABC transmembrane type-1" evidence="6">
    <location>
        <begin position="68"/>
        <end position="280"/>
    </location>
</feature>
<dbReference type="GO" id="GO:0005886">
    <property type="term" value="C:plasma membrane"/>
    <property type="evidence" value="ECO:0007669"/>
    <property type="project" value="UniProtKB-SubCell"/>
</dbReference>
<dbReference type="InterPro" id="IPR035906">
    <property type="entry name" value="MetI-like_sf"/>
</dbReference>
<organism evidence="7 8">
    <name type="scientific">Candidatus Merdivicinus excrementipullorum</name>
    <dbReference type="NCBI Taxonomy" id="2840867"/>
    <lineage>
        <taxon>Bacteria</taxon>
        <taxon>Bacillati</taxon>
        <taxon>Bacillota</taxon>
        <taxon>Clostridia</taxon>
        <taxon>Eubacteriales</taxon>
        <taxon>Oscillospiraceae</taxon>
        <taxon>Oscillospiraceae incertae sedis</taxon>
        <taxon>Candidatus Merdivicinus</taxon>
    </lineage>
</organism>
<dbReference type="EMBL" id="DVJP01000031">
    <property type="protein sequence ID" value="HIS76035.1"/>
    <property type="molecule type" value="Genomic_DNA"/>
</dbReference>
<evidence type="ECO:0000256" key="3">
    <source>
        <dbReference type="ARBA" id="ARBA00022989"/>
    </source>
</evidence>
<dbReference type="SUPFAM" id="SSF161098">
    <property type="entry name" value="MetI-like"/>
    <property type="match status" value="1"/>
</dbReference>
<dbReference type="AlphaFoldDB" id="A0A9D1FMQ4"/>
<dbReference type="Pfam" id="PF00528">
    <property type="entry name" value="BPD_transp_1"/>
    <property type="match status" value="1"/>
</dbReference>
<keyword evidence="5" id="KW-0813">Transport</keyword>
<evidence type="ECO:0000256" key="1">
    <source>
        <dbReference type="ARBA" id="ARBA00004141"/>
    </source>
</evidence>
<evidence type="ECO:0000259" key="6">
    <source>
        <dbReference type="PROSITE" id="PS50928"/>
    </source>
</evidence>
<gene>
    <name evidence="7" type="ORF">IAB51_04400</name>
</gene>